<comment type="caution">
    <text evidence="1">The sequence shown here is derived from an EMBL/GenBank/DDBJ whole genome shotgun (WGS) entry which is preliminary data.</text>
</comment>
<name>A0A3M7Q7D8_BRAPC</name>
<keyword evidence="2" id="KW-1185">Reference proteome</keyword>
<dbReference type="Proteomes" id="UP000276133">
    <property type="component" value="Unassembled WGS sequence"/>
</dbReference>
<dbReference type="EMBL" id="REGN01007159">
    <property type="protein sequence ID" value="RNA07082.1"/>
    <property type="molecule type" value="Genomic_DNA"/>
</dbReference>
<evidence type="ECO:0000313" key="1">
    <source>
        <dbReference type="EMBL" id="RNA07082.1"/>
    </source>
</evidence>
<dbReference type="AlphaFoldDB" id="A0A3M7Q7D8"/>
<organism evidence="1 2">
    <name type="scientific">Brachionus plicatilis</name>
    <name type="common">Marine rotifer</name>
    <name type="synonym">Brachionus muelleri</name>
    <dbReference type="NCBI Taxonomy" id="10195"/>
    <lineage>
        <taxon>Eukaryota</taxon>
        <taxon>Metazoa</taxon>
        <taxon>Spiralia</taxon>
        <taxon>Gnathifera</taxon>
        <taxon>Rotifera</taxon>
        <taxon>Eurotatoria</taxon>
        <taxon>Monogononta</taxon>
        <taxon>Pseudotrocha</taxon>
        <taxon>Ploima</taxon>
        <taxon>Brachionidae</taxon>
        <taxon>Brachionus</taxon>
    </lineage>
</organism>
<reference evidence="1 2" key="1">
    <citation type="journal article" date="2018" name="Sci. Rep.">
        <title>Genomic signatures of local adaptation to the degree of environmental predictability in rotifers.</title>
        <authorList>
            <person name="Franch-Gras L."/>
            <person name="Hahn C."/>
            <person name="Garcia-Roger E.M."/>
            <person name="Carmona M.J."/>
            <person name="Serra M."/>
            <person name="Gomez A."/>
        </authorList>
    </citation>
    <scope>NUCLEOTIDE SEQUENCE [LARGE SCALE GENOMIC DNA]</scope>
    <source>
        <strain evidence="1">HYR1</strain>
    </source>
</reference>
<proteinExistence type="predicted"/>
<gene>
    <name evidence="1" type="ORF">BpHYR1_022260</name>
</gene>
<accession>A0A3M7Q7D8</accession>
<evidence type="ECO:0000313" key="2">
    <source>
        <dbReference type="Proteomes" id="UP000276133"/>
    </source>
</evidence>
<sequence length="63" mass="7347">MNELLATVTYKYNTFPIIINRDDFPLTPKISDFYMKALYYSIFSKNQEVSIDVGKIACIHHTI</sequence>
<protein>
    <submittedName>
        <fullName evidence="1">Uncharacterized protein</fullName>
    </submittedName>
</protein>